<dbReference type="Pfam" id="PF01074">
    <property type="entry name" value="Glyco_hydro_38N"/>
    <property type="match status" value="1"/>
</dbReference>
<dbReference type="GO" id="GO:0009313">
    <property type="term" value="P:oligosaccharide catabolic process"/>
    <property type="evidence" value="ECO:0007669"/>
    <property type="project" value="TreeGrafter"/>
</dbReference>
<comment type="similarity">
    <text evidence="1">Belongs to the glycosyl hydrolase 38 family.</text>
</comment>
<dbReference type="InterPro" id="IPR011013">
    <property type="entry name" value="Gal_mutarotase_sf_dom"/>
</dbReference>
<sequence length="904" mass="103406">MESKKIYHFISHTHWDREWYMPFERFRYRLVNLIDRLLDLLDRDPQFHYFHLDGQTIVLEDYYALRPANRERLEAYIRQGRILVGPWYQQNDLFLTSGESTVRNLMTGISQSRQLGGEMKVGYLPDHFGLIGQMPQIFRQVGLDNCVFGRGYDLAHHRLPFFHWQAPDGSAVDSMLLYFWYNSAQRMPAGKEELSSVFTGMREREEAVNPSGHYAMMNGVDHMEAQYDLSDVLASLRVLVPEDVEVLHSTLPEYVQGVQDYMREQPAGYLETVEGELREAFEYSILAGTLSSRIYLKQANVHGHDLVEKWMEPLSVFCWMLELDPYESETIDYYWKLYMENHPHDSICGCSQDSVHDHMMDRFKRLEELADEVIERKKFVLARQIQGDGYELHDQKLVVFNTSQLPGKAVLRTPVYFLEEDGVAQFMIEDETGRSVPYRIVSESIRRKRVISPVNLPGVLRVKRFDIEWQPDAPALGYAAYRIRPNLPGAVIEDLADSPDSGEPPVLENAYLKVELAPDGSFHLHDKHTGQTFRNQGRIQDTGDGGDLYVFKNVEGDVPAVWDQPVIYTSHTKNRLYEECVYTFAWELPEGLDQDQTRRSTAKLPCDFRVTLRLDHDASHVQMKVEWNNRVKDHRLRLLFPGLGAADSVLAGGQFDAVRRQWDAGSQFQRDANSQPFWKWLAPVSGAYGCAVFAKGLHEYEITDEGRTAGITIHRGAETINMREAAVMEEDIQPKGQCLGSLAVELAIRPFHVKSVTATQLYQEAELFHQGLQTKLLAVDEQRWNQGRAWVQDTMHKGLFEEENPNAAKPFLPAIGTFLKLEGNVMASAIKWSADGAGPLLRVYNVEETSSPIELVSDAVRNEVNVTNLLEEVQGTISAKDSRLITEVAAKKIVTYQLRETGLD</sequence>
<reference evidence="6" key="1">
    <citation type="journal article" date="2014" name="Int. J. Syst. Evol. Microbiol.">
        <title>Complete genome sequence of Corynebacterium casei LMG S-19264T (=DSM 44701T), isolated from a smear-ripened cheese.</title>
        <authorList>
            <consortium name="US DOE Joint Genome Institute (JGI-PGF)"/>
            <person name="Walter F."/>
            <person name="Albersmeier A."/>
            <person name="Kalinowski J."/>
            <person name="Ruckert C."/>
        </authorList>
    </citation>
    <scope>NUCLEOTIDE SEQUENCE</scope>
    <source>
        <strain evidence="6">CGMCC 1.15178</strain>
    </source>
</reference>
<evidence type="ECO:0000259" key="5">
    <source>
        <dbReference type="SMART" id="SM00872"/>
    </source>
</evidence>
<keyword evidence="3 6" id="KW-0378">Hydrolase</keyword>
<dbReference type="Proteomes" id="UP000612456">
    <property type="component" value="Unassembled WGS sequence"/>
</dbReference>
<dbReference type="SUPFAM" id="SSF88688">
    <property type="entry name" value="Families 57/38 glycoside transferase middle domain"/>
    <property type="match status" value="1"/>
</dbReference>
<dbReference type="Gene3D" id="2.60.40.2210">
    <property type="match status" value="1"/>
</dbReference>
<dbReference type="GO" id="GO:0006013">
    <property type="term" value="P:mannose metabolic process"/>
    <property type="evidence" value="ECO:0007669"/>
    <property type="project" value="InterPro"/>
</dbReference>
<gene>
    <name evidence="6" type="ORF">GCM10010911_39400</name>
</gene>
<dbReference type="InterPro" id="IPR037094">
    <property type="entry name" value="Glyco_hydro_38_cen_sf"/>
</dbReference>
<dbReference type="PANTHER" id="PTHR46017:SF2">
    <property type="entry name" value="MANNOSYLGLYCERATE HYDROLASE"/>
    <property type="match status" value="1"/>
</dbReference>
<protein>
    <submittedName>
        <fullName evidence="6">Glycosyl hydrolase family 38</fullName>
    </submittedName>
</protein>
<keyword evidence="4" id="KW-0326">Glycosidase</keyword>
<comment type="caution">
    <text evidence="6">The sequence shown here is derived from an EMBL/GenBank/DDBJ whole genome shotgun (WGS) entry which is preliminary data.</text>
</comment>
<dbReference type="Gene3D" id="1.20.1270.50">
    <property type="entry name" value="Glycoside hydrolase family 38, central domain"/>
    <property type="match status" value="1"/>
</dbReference>
<proteinExistence type="inferred from homology"/>
<dbReference type="Gene3D" id="2.70.98.30">
    <property type="entry name" value="Golgi alpha-mannosidase II, domain 4"/>
    <property type="match status" value="1"/>
</dbReference>
<dbReference type="GO" id="GO:0046872">
    <property type="term" value="F:metal ion binding"/>
    <property type="evidence" value="ECO:0007669"/>
    <property type="project" value="UniProtKB-KW"/>
</dbReference>
<dbReference type="GO" id="GO:0004559">
    <property type="term" value="F:alpha-mannosidase activity"/>
    <property type="evidence" value="ECO:0007669"/>
    <property type="project" value="InterPro"/>
</dbReference>
<keyword evidence="7" id="KW-1185">Reference proteome</keyword>
<dbReference type="AlphaFoldDB" id="A0A916Z5B5"/>
<dbReference type="InterPro" id="IPR015341">
    <property type="entry name" value="Glyco_hydro_38_cen"/>
</dbReference>
<dbReference type="InterPro" id="IPR000602">
    <property type="entry name" value="Glyco_hydro_38_N"/>
</dbReference>
<reference evidence="6" key="2">
    <citation type="submission" date="2020-09" db="EMBL/GenBank/DDBJ databases">
        <authorList>
            <person name="Sun Q."/>
            <person name="Zhou Y."/>
        </authorList>
    </citation>
    <scope>NUCLEOTIDE SEQUENCE</scope>
    <source>
        <strain evidence="6">CGMCC 1.15178</strain>
    </source>
</reference>
<dbReference type="InterPro" id="IPR028995">
    <property type="entry name" value="Glyco_hydro_57/38_cen_sf"/>
</dbReference>
<evidence type="ECO:0000256" key="4">
    <source>
        <dbReference type="ARBA" id="ARBA00023295"/>
    </source>
</evidence>
<evidence type="ECO:0000256" key="1">
    <source>
        <dbReference type="ARBA" id="ARBA00009792"/>
    </source>
</evidence>
<accession>A0A916Z5B5</accession>
<dbReference type="RefSeq" id="WP_188994117.1">
    <property type="nucleotide sequence ID" value="NZ_BMHP01000003.1"/>
</dbReference>
<feature type="domain" description="Glycoside hydrolase family 38 central" evidence="5">
    <location>
        <begin position="284"/>
        <end position="363"/>
    </location>
</feature>
<evidence type="ECO:0000313" key="6">
    <source>
        <dbReference type="EMBL" id="GGD77494.1"/>
    </source>
</evidence>
<dbReference type="InterPro" id="IPR011330">
    <property type="entry name" value="Glyco_hydro/deAcase_b/a-brl"/>
</dbReference>
<evidence type="ECO:0000256" key="2">
    <source>
        <dbReference type="ARBA" id="ARBA00022723"/>
    </source>
</evidence>
<dbReference type="InterPro" id="IPR041147">
    <property type="entry name" value="GH38_C"/>
</dbReference>
<dbReference type="GO" id="GO:0030246">
    <property type="term" value="F:carbohydrate binding"/>
    <property type="evidence" value="ECO:0007669"/>
    <property type="project" value="InterPro"/>
</dbReference>
<dbReference type="SMART" id="SM00872">
    <property type="entry name" value="Alpha-mann_mid"/>
    <property type="match status" value="1"/>
</dbReference>
<keyword evidence="2" id="KW-0479">Metal-binding</keyword>
<dbReference type="Pfam" id="PF09261">
    <property type="entry name" value="Alpha-mann_mid"/>
    <property type="match status" value="1"/>
</dbReference>
<name>A0A916Z5B5_9BACL</name>
<dbReference type="InterPro" id="IPR027291">
    <property type="entry name" value="Glyco_hydro_38_N_sf"/>
</dbReference>
<dbReference type="SUPFAM" id="SSF88713">
    <property type="entry name" value="Glycoside hydrolase/deacetylase"/>
    <property type="match status" value="1"/>
</dbReference>
<evidence type="ECO:0000313" key="7">
    <source>
        <dbReference type="Proteomes" id="UP000612456"/>
    </source>
</evidence>
<evidence type="ECO:0000256" key="3">
    <source>
        <dbReference type="ARBA" id="ARBA00022801"/>
    </source>
</evidence>
<dbReference type="Pfam" id="PF17677">
    <property type="entry name" value="Glyco_hydro38C2"/>
    <property type="match status" value="1"/>
</dbReference>
<dbReference type="SUPFAM" id="SSF74650">
    <property type="entry name" value="Galactose mutarotase-like"/>
    <property type="match status" value="1"/>
</dbReference>
<dbReference type="EMBL" id="BMHP01000003">
    <property type="protein sequence ID" value="GGD77494.1"/>
    <property type="molecule type" value="Genomic_DNA"/>
</dbReference>
<dbReference type="Gene3D" id="3.20.110.10">
    <property type="entry name" value="Glycoside hydrolase 38, N terminal domain"/>
    <property type="match status" value="1"/>
</dbReference>
<dbReference type="PANTHER" id="PTHR46017">
    <property type="entry name" value="ALPHA-MANNOSIDASE 2C1"/>
    <property type="match status" value="1"/>
</dbReference>
<organism evidence="6 7">
    <name type="scientific">Paenibacillus nasutitermitis</name>
    <dbReference type="NCBI Taxonomy" id="1652958"/>
    <lineage>
        <taxon>Bacteria</taxon>
        <taxon>Bacillati</taxon>
        <taxon>Bacillota</taxon>
        <taxon>Bacilli</taxon>
        <taxon>Bacillales</taxon>
        <taxon>Paenibacillaceae</taxon>
        <taxon>Paenibacillus</taxon>
    </lineage>
</organism>